<evidence type="ECO:0000256" key="2">
    <source>
        <dbReference type="ARBA" id="ARBA00011073"/>
    </source>
</evidence>
<dbReference type="Gene3D" id="2.60.40.2310">
    <property type="match status" value="1"/>
</dbReference>
<comment type="similarity">
    <text evidence="2 10">Belongs to the peptidase S8 family.</text>
</comment>
<dbReference type="InterPro" id="IPR034197">
    <property type="entry name" value="Peptidases_S8_3"/>
</dbReference>
<dbReference type="FunFam" id="3.40.50.200:FF:000006">
    <property type="entry name" value="Subtilisin-like protease SBT1.5"/>
    <property type="match status" value="1"/>
</dbReference>
<evidence type="ECO:0000259" key="15">
    <source>
        <dbReference type="Pfam" id="PF17766"/>
    </source>
</evidence>
<dbReference type="FunFam" id="3.50.30.30:FF:000005">
    <property type="entry name" value="subtilisin-like protease SBT1.5"/>
    <property type="match status" value="1"/>
</dbReference>
<evidence type="ECO:0000256" key="6">
    <source>
        <dbReference type="ARBA" id="ARBA00022801"/>
    </source>
</evidence>
<dbReference type="Pfam" id="PF17766">
    <property type="entry name" value="fn3_6"/>
    <property type="match status" value="1"/>
</dbReference>
<dbReference type="InterPro" id="IPR015500">
    <property type="entry name" value="Peptidase_S8_subtilisin-rel"/>
</dbReference>
<feature type="domain" description="Inhibitor I9" evidence="14">
    <location>
        <begin position="42"/>
        <end position="121"/>
    </location>
</feature>
<evidence type="ECO:0000256" key="4">
    <source>
        <dbReference type="ARBA" id="ARBA00022670"/>
    </source>
</evidence>
<evidence type="ECO:0008006" key="18">
    <source>
        <dbReference type="Google" id="ProtNLM"/>
    </source>
</evidence>
<gene>
    <name evidence="16" type="ORF">BUALT_Bualt07G0165600</name>
</gene>
<feature type="domain" description="Subtilisin-like protease fibronectin type-III" evidence="15">
    <location>
        <begin position="673"/>
        <end position="779"/>
    </location>
</feature>
<dbReference type="Pfam" id="PF05922">
    <property type="entry name" value="Inhibitor_I9"/>
    <property type="match status" value="1"/>
</dbReference>
<keyword evidence="3" id="KW-0964">Secreted</keyword>
<dbReference type="Gene3D" id="3.50.30.30">
    <property type="match status" value="1"/>
</dbReference>
<dbReference type="PROSITE" id="PS00138">
    <property type="entry name" value="SUBTILASE_SER"/>
    <property type="match status" value="1"/>
</dbReference>
<keyword evidence="6 10" id="KW-0378">Hydrolase</keyword>
<evidence type="ECO:0000256" key="11">
    <source>
        <dbReference type="SAM" id="MobiDB-lite"/>
    </source>
</evidence>
<dbReference type="PANTHER" id="PTHR10795">
    <property type="entry name" value="PROPROTEIN CONVERTASE SUBTILISIN/KEXIN"/>
    <property type="match status" value="1"/>
</dbReference>
<evidence type="ECO:0000313" key="17">
    <source>
        <dbReference type="Proteomes" id="UP000826271"/>
    </source>
</evidence>
<evidence type="ECO:0000256" key="10">
    <source>
        <dbReference type="PROSITE-ProRule" id="PRU01240"/>
    </source>
</evidence>
<evidence type="ECO:0000256" key="8">
    <source>
        <dbReference type="ARBA" id="ARBA00023180"/>
    </source>
</evidence>
<dbReference type="Gene3D" id="3.30.70.80">
    <property type="entry name" value="Peptidase S8 propeptide/proteinase inhibitor I9"/>
    <property type="match status" value="1"/>
</dbReference>
<keyword evidence="4 10" id="KW-0645">Protease</keyword>
<dbReference type="Pfam" id="PF00082">
    <property type="entry name" value="Peptidase_S8"/>
    <property type="match status" value="1"/>
</dbReference>
<organism evidence="16 17">
    <name type="scientific">Buddleja alternifolia</name>
    <dbReference type="NCBI Taxonomy" id="168488"/>
    <lineage>
        <taxon>Eukaryota</taxon>
        <taxon>Viridiplantae</taxon>
        <taxon>Streptophyta</taxon>
        <taxon>Embryophyta</taxon>
        <taxon>Tracheophyta</taxon>
        <taxon>Spermatophyta</taxon>
        <taxon>Magnoliopsida</taxon>
        <taxon>eudicotyledons</taxon>
        <taxon>Gunneridae</taxon>
        <taxon>Pentapetalae</taxon>
        <taxon>asterids</taxon>
        <taxon>lamiids</taxon>
        <taxon>Lamiales</taxon>
        <taxon>Scrophulariaceae</taxon>
        <taxon>Buddlejeae</taxon>
        <taxon>Buddleja</taxon>
    </lineage>
</organism>
<evidence type="ECO:0000256" key="1">
    <source>
        <dbReference type="ARBA" id="ARBA00004613"/>
    </source>
</evidence>
<feature type="active site" description="Charge relay system" evidence="9 10">
    <location>
        <position position="556"/>
    </location>
</feature>
<dbReference type="InterPro" id="IPR023828">
    <property type="entry name" value="Peptidase_S8_Ser-AS"/>
</dbReference>
<reference evidence="16" key="1">
    <citation type="submission" date="2019-10" db="EMBL/GenBank/DDBJ databases">
        <authorList>
            <person name="Zhang R."/>
            <person name="Pan Y."/>
            <person name="Wang J."/>
            <person name="Ma R."/>
            <person name="Yu S."/>
        </authorList>
    </citation>
    <scope>NUCLEOTIDE SEQUENCE</scope>
    <source>
        <strain evidence="16">LA-IB0</strain>
        <tissue evidence="16">Leaf</tissue>
    </source>
</reference>
<dbReference type="AlphaFoldDB" id="A0AAV6XCJ4"/>
<evidence type="ECO:0000259" key="14">
    <source>
        <dbReference type="Pfam" id="PF05922"/>
    </source>
</evidence>
<proteinExistence type="inferred from homology"/>
<feature type="domain" description="Peptidase S8/S53" evidence="12">
    <location>
        <begin position="145"/>
        <end position="614"/>
    </location>
</feature>
<dbReference type="CDD" id="cd02120">
    <property type="entry name" value="PA_subtilisin_like"/>
    <property type="match status" value="1"/>
</dbReference>
<feature type="domain" description="PA" evidence="13">
    <location>
        <begin position="387"/>
        <end position="470"/>
    </location>
</feature>
<dbReference type="Gene3D" id="3.40.50.200">
    <property type="entry name" value="Peptidase S8/S53 domain"/>
    <property type="match status" value="1"/>
</dbReference>
<dbReference type="PRINTS" id="PR00723">
    <property type="entry name" value="SUBTILISIN"/>
</dbReference>
<dbReference type="CDD" id="cd04852">
    <property type="entry name" value="Peptidases_S8_3"/>
    <property type="match status" value="1"/>
</dbReference>
<keyword evidence="17" id="KW-1185">Reference proteome</keyword>
<sequence>MTENDNERETRGEEFPNATAIPSRFIEIYGAFYAGPLDPQETFIVHVSESHKPLAFSTHHHWYSSIIHSLPPHHHRPAKLLYTYHRAVRGFSARLTAAQAAVLRRAPGVISVIPDAVRYLHTTHTPKFLGLADTFGLWPNSDYADDVIVGVLDTGIWPERPSFSDEGLSDVPSHWKGSCVDAPDFPATLCNKKIIGAKAFYLGYQASRGTTMEESNESRSPRDTEGHGTHTASTAAGSRVANASLFGYANGEARGMAIKARIAVYKICWTFGCYDSDILAAFDQSVADGVDVISLSVGSSGYAPQYDYDSIAIGAFGAAEHGIVVSCSAGNSGPGSHTAVNIAPWILTVGASTLDREFPADVILGDGRIYGGVSLYYGDSLNGELFPLIYGADCGSRYCYTGSLDASKVAGKIVICDRGGNARVEKGNAVHVAGGAGMIMANLDDSGEELLADAHFIPATMVGQIAGDKIRAYARSDPNPTATISFKGTVISTSPPAPRVASFSSRGPNYRTAEILKPDVIAPGVNILAGWTGNIGPTDLETDTRKVEFNIISGTSMSCPHVSGLAALLRKAHPNWSPAAIKSALMTTSYNLDNTGGNITDLATGGESNAFVHGAGHVDPNRAADPGLVYDLEISDYLAFLCTIGYDSRRISVFTRDSSSVDCEALRLGTPGNLNYPSFSVVFHGSDGVVKYKRSVKNVGKNVNAVYEVKVNAPPGVEVIVSPSKLVFSEEKNTLSYEVTFKSSVDTIGLEMVGSVKSSFGSIEWSDGGGHLVRSPVAVVWRLSSSAAM</sequence>
<feature type="active site" description="Charge relay system" evidence="9 10">
    <location>
        <position position="153"/>
    </location>
</feature>
<evidence type="ECO:0000259" key="13">
    <source>
        <dbReference type="Pfam" id="PF02225"/>
    </source>
</evidence>
<dbReference type="InterPro" id="IPR041469">
    <property type="entry name" value="Subtilisin-like_FN3"/>
</dbReference>
<dbReference type="InterPro" id="IPR000209">
    <property type="entry name" value="Peptidase_S8/S53_dom"/>
</dbReference>
<dbReference type="GO" id="GO:0048731">
    <property type="term" value="P:system development"/>
    <property type="evidence" value="ECO:0007669"/>
    <property type="project" value="UniProtKB-ARBA"/>
</dbReference>
<evidence type="ECO:0000256" key="5">
    <source>
        <dbReference type="ARBA" id="ARBA00022729"/>
    </source>
</evidence>
<dbReference type="GO" id="GO:0006508">
    <property type="term" value="P:proteolysis"/>
    <property type="evidence" value="ECO:0007669"/>
    <property type="project" value="UniProtKB-KW"/>
</dbReference>
<feature type="compositionally biased region" description="Basic and acidic residues" evidence="11">
    <location>
        <begin position="216"/>
        <end position="228"/>
    </location>
</feature>
<dbReference type="InterPro" id="IPR045051">
    <property type="entry name" value="SBT"/>
</dbReference>
<keyword evidence="5" id="KW-0732">Signal</keyword>
<keyword evidence="7 10" id="KW-0720">Serine protease</keyword>
<dbReference type="Proteomes" id="UP000826271">
    <property type="component" value="Unassembled WGS sequence"/>
</dbReference>
<feature type="region of interest" description="Disordered" evidence="11">
    <location>
        <begin position="211"/>
        <end position="233"/>
    </location>
</feature>
<evidence type="ECO:0000256" key="3">
    <source>
        <dbReference type="ARBA" id="ARBA00022525"/>
    </source>
</evidence>
<comment type="subcellular location">
    <subcellularLocation>
        <location evidence="1">Secreted</location>
    </subcellularLocation>
</comment>
<dbReference type="GO" id="GO:0004252">
    <property type="term" value="F:serine-type endopeptidase activity"/>
    <property type="evidence" value="ECO:0007669"/>
    <property type="project" value="UniProtKB-UniRule"/>
</dbReference>
<dbReference type="InterPro" id="IPR036852">
    <property type="entry name" value="Peptidase_S8/S53_dom_sf"/>
</dbReference>
<evidence type="ECO:0000256" key="7">
    <source>
        <dbReference type="ARBA" id="ARBA00022825"/>
    </source>
</evidence>
<dbReference type="SUPFAM" id="SSF52743">
    <property type="entry name" value="Subtilisin-like"/>
    <property type="match status" value="1"/>
</dbReference>
<keyword evidence="8" id="KW-0325">Glycoprotein</keyword>
<dbReference type="InterPro" id="IPR037045">
    <property type="entry name" value="S8pro/Inhibitor_I9_sf"/>
</dbReference>
<comment type="caution">
    <text evidence="16">The sequence shown here is derived from an EMBL/GenBank/DDBJ whole genome shotgun (WGS) entry which is preliminary data.</text>
</comment>
<name>A0AAV6XCJ4_9LAMI</name>
<evidence type="ECO:0000313" key="16">
    <source>
        <dbReference type="EMBL" id="KAG8380169.1"/>
    </source>
</evidence>
<dbReference type="PROSITE" id="PS51892">
    <property type="entry name" value="SUBTILASE"/>
    <property type="match status" value="1"/>
</dbReference>
<dbReference type="InterPro" id="IPR010259">
    <property type="entry name" value="S8pro/Inhibitor_I9"/>
</dbReference>
<protein>
    <recommendedName>
        <fullName evidence="18">Subtilisin-like protease SBT1.4</fullName>
    </recommendedName>
</protein>
<dbReference type="Pfam" id="PF02225">
    <property type="entry name" value="PA"/>
    <property type="match status" value="1"/>
</dbReference>
<feature type="active site" description="Charge relay system" evidence="9 10">
    <location>
        <position position="227"/>
    </location>
</feature>
<dbReference type="GO" id="GO:0005576">
    <property type="term" value="C:extracellular region"/>
    <property type="evidence" value="ECO:0007669"/>
    <property type="project" value="UniProtKB-SubCell"/>
</dbReference>
<dbReference type="EMBL" id="WHWC01000007">
    <property type="protein sequence ID" value="KAG8380169.1"/>
    <property type="molecule type" value="Genomic_DNA"/>
</dbReference>
<dbReference type="FunFam" id="3.30.70.80:FF:000003">
    <property type="entry name" value="Subtilisin-like protease SBT1.9"/>
    <property type="match status" value="1"/>
</dbReference>
<evidence type="ECO:0000256" key="9">
    <source>
        <dbReference type="PIRSR" id="PIRSR615500-1"/>
    </source>
</evidence>
<accession>A0AAV6XCJ4</accession>
<evidence type="ECO:0000259" key="12">
    <source>
        <dbReference type="Pfam" id="PF00082"/>
    </source>
</evidence>
<dbReference type="InterPro" id="IPR003137">
    <property type="entry name" value="PA_domain"/>
</dbReference>